<dbReference type="Proteomes" id="UP000554482">
    <property type="component" value="Unassembled WGS sequence"/>
</dbReference>
<dbReference type="InterPro" id="IPR003340">
    <property type="entry name" value="B3_DNA-bd"/>
</dbReference>
<comment type="subcellular location">
    <subcellularLocation>
        <location evidence="1">Nucleus</location>
    </subcellularLocation>
</comment>
<dbReference type="GO" id="GO:0003677">
    <property type="term" value="F:DNA binding"/>
    <property type="evidence" value="ECO:0007669"/>
    <property type="project" value="UniProtKB-KW"/>
</dbReference>
<evidence type="ECO:0000256" key="5">
    <source>
        <dbReference type="ARBA" id="ARBA00023242"/>
    </source>
</evidence>
<dbReference type="PANTHER" id="PTHR31920:SF141">
    <property type="entry name" value="TF-B3 DOMAIN-CONTAINING PROTEIN"/>
    <property type="match status" value="1"/>
</dbReference>
<evidence type="ECO:0000256" key="2">
    <source>
        <dbReference type="ARBA" id="ARBA00023015"/>
    </source>
</evidence>
<dbReference type="InterPro" id="IPR036312">
    <property type="entry name" value="Bifun_inhib/LTP/seed_sf"/>
</dbReference>
<dbReference type="SUPFAM" id="SSF47699">
    <property type="entry name" value="Bifunctional inhibitor/lipid-transfer protein/seed storage 2S albumin"/>
    <property type="match status" value="1"/>
</dbReference>
<evidence type="ECO:0000256" key="3">
    <source>
        <dbReference type="ARBA" id="ARBA00023125"/>
    </source>
</evidence>
<dbReference type="SUPFAM" id="SSF101936">
    <property type="entry name" value="DNA-binding pseudobarrel domain"/>
    <property type="match status" value="2"/>
</dbReference>
<keyword evidence="4" id="KW-0804">Transcription</keyword>
<dbReference type="EMBL" id="JABWDY010001400">
    <property type="protein sequence ID" value="KAF5207461.1"/>
    <property type="molecule type" value="Genomic_DNA"/>
</dbReference>
<dbReference type="GO" id="GO:0005634">
    <property type="term" value="C:nucleus"/>
    <property type="evidence" value="ECO:0007669"/>
    <property type="project" value="UniProtKB-SubCell"/>
</dbReference>
<dbReference type="Gene3D" id="2.40.330.10">
    <property type="entry name" value="DNA-binding pseudobarrel domain"/>
    <property type="match status" value="2"/>
</dbReference>
<evidence type="ECO:0000256" key="1">
    <source>
        <dbReference type="ARBA" id="ARBA00004123"/>
    </source>
</evidence>
<dbReference type="PROSITE" id="PS50863">
    <property type="entry name" value="B3"/>
    <property type="match status" value="1"/>
</dbReference>
<evidence type="ECO:0000313" key="7">
    <source>
        <dbReference type="EMBL" id="KAF5207461.1"/>
    </source>
</evidence>
<accession>A0A7J6XCF1</accession>
<evidence type="ECO:0000256" key="4">
    <source>
        <dbReference type="ARBA" id="ARBA00023163"/>
    </source>
</evidence>
<dbReference type="AlphaFoldDB" id="A0A7J6XCF1"/>
<sequence>MGDLSSCLSYLESGGAVPKSCCKGIKSLNAAAKDTPARQTAYLALFYNSTVHKNKDNKASLISSVFSVEAVVILWDTGIEHAWFVRSSLLLLKEEEDLPSMFVRKHQNDFSDYVTLKVPNDNVWNVRLRKIDDKFYLCDGWKDFADHHSICAGHFMTFRYEGSCRFDVMICDMSMVEIDYPCNTDDGYGHSFNKVGKGKQQLPIPFAQTYIPKTQEAVRIIDLEGRAWYLKYKFSKQHAYFNQSWNSVNQFV</sequence>
<dbReference type="Gene3D" id="1.10.110.10">
    <property type="entry name" value="Plant lipid-transfer and hydrophobic proteins"/>
    <property type="match status" value="1"/>
</dbReference>
<dbReference type="PANTHER" id="PTHR31920">
    <property type="entry name" value="B3 DOMAIN-CONTAINING"/>
    <property type="match status" value="1"/>
</dbReference>
<keyword evidence="3" id="KW-0238">DNA-binding</keyword>
<dbReference type="Pfam" id="PF02362">
    <property type="entry name" value="B3"/>
    <property type="match status" value="1"/>
</dbReference>
<dbReference type="InterPro" id="IPR015300">
    <property type="entry name" value="DNA-bd_pseudobarrel_sf"/>
</dbReference>
<protein>
    <submittedName>
        <fullName evidence="7">B3 domain-containing transcription factor vrn1</fullName>
    </submittedName>
</protein>
<dbReference type="OrthoDB" id="1688597at2759"/>
<dbReference type="InterPro" id="IPR050655">
    <property type="entry name" value="Plant_B3_domain"/>
</dbReference>
<reference evidence="7 8" key="1">
    <citation type="submission" date="2020-06" db="EMBL/GenBank/DDBJ databases">
        <title>Transcriptomic and genomic resources for Thalictrum thalictroides and T. hernandezii: Facilitating candidate gene discovery in an emerging model plant lineage.</title>
        <authorList>
            <person name="Arias T."/>
            <person name="Riano-Pachon D.M."/>
            <person name="Di Stilio V.S."/>
        </authorList>
    </citation>
    <scope>NUCLEOTIDE SEQUENCE [LARGE SCALE GENOMIC DNA]</scope>
    <source>
        <strain evidence="8">cv. WT478/WT964</strain>
        <tissue evidence="7">Leaves</tissue>
    </source>
</reference>
<name>A0A7J6XCF1_THATH</name>
<organism evidence="7 8">
    <name type="scientific">Thalictrum thalictroides</name>
    <name type="common">Rue-anemone</name>
    <name type="synonym">Anemone thalictroides</name>
    <dbReference type="NCBI Taxonomy" id="46969"/>
    <lineage>
        <taxon>Eukaryota</taxon>
        <taxon>Viridiplantae</taxon>
        <taxon>Streptophyta</taxon>
        <taxon>Embryophyta</taxon>
        <taxon>Tracheophyta</taxon>
        <taxon>Spermatophyta</taxon>
        <taxon>Magnoliopsida</taxon>
        <taxon>Ranunculales</taxon>
        <taxon>Ranunculaceae</taxon>
        <taxon>Thalictroideae</taxon>
        <taxon>Thalictrum</taxon>
    </lineage>
</organism>
<proteinExistence type="predicted"/>
<keyword evidence="8" id="KW-1185">Reference proteome</keyword>
<evidence type="ECO:0000313" key="8">
    <source>
        <dbReference type="Proteomes" id="UP000554482"/>
    </source>
</evidence>
<dbReference type="CDD" id="cd10017">
    <property type="entry name" value="B3_DNA"/>
    <property type="match status" value="1"/>
</dbReference>
<comment type="caution">
    <text evidence="7">The sequence shown here is derived from an EMBL/GenBank/DDBJ whole genome shotgun (WGS) entry which is preliminary data.</text>
</comment>
<feature type="domain" description="TF-B3" evidence="6">
    <location>
        <begin position="81"/>
        <end position="174"/>
    </location>
</feature>
<evidence type="ECO:0000259" key="6">
    <source>
        <dbReference type="PROSITE" id="PS50863"/>
    </source>
</evidence>
<dbReference type="SMART" id="SM01019">
    <property type="entry name" value="B3"/>
    <property type="match status" value="1"/>
</dbReference>
<gene>
    <name evidence="7" type="ORF">FRX31_002954</name>
</gene>
<keyword evidence="2" id="KW-0805">Transcription regulation</keyword>
<keyword evidence="5" id="KW-0539">Nucleus</keyword>